<evidence type="ECO:0000259" key="8">
    <source>
        <dbReference type="PROSITE" id="PS50011"/>
    </source>
</evidence>
<dbReference type="CDD" id="cd14014">
    <property type="entry name" value="STKc_PknB_like"/>
    <property type="match status" value="1"/>
</dbReference>
<evidence type="ECO:0000313" key="10">
    <source>
        <dbReference type="Proteomes" id="UP001291309"/>
    </source>
</evidence>
<dbReference type="EC" id="2.7.11.1" evidence="1"/>
<keyword evidence="3" id="KW-0547">Nucleotide-binding</keyword>
<dbReference type="InterPro" id="IPR011009">
    <property type="entry name" value="Kinase-like_dom_sf"/>
</dbReference>
<dbReference type="Proteomes" id="UP001291309">
    <property type="component" value="Unassembled WGS sequence"/>
</dbReference>
<gene>
    <name evidence="9" type="ORF">SYV04_28540</name>
</gene>
<dbReference type="InterPro" id="IPR050660">
    <property type="entry name" value="NEK_Ser/Thr_kinase"/>
</dbReference>
<dbReference type="Pfam" id="PF00069">
    <property type="entry name" value="Pkinase"/>
    <property type="match status" value="1"/>
</dbReference>
<dbReference type="PANTHER" id="PTHR43671">
    <property type="entry name" value="SERINE/THREONINE-PROTEIN KINASE NEK"/>
    <property type="match status" value="1"/>
</dbReference>
<dbReference type="SUPFAM" id="SSF56112">
    <property type="entry name" value="Protein kinase-like (PK-like)"/>
    <property type="match status" value="1"/>
</dbReference>
<dbReference type="PROSITE" id="PS50011">
    <property type="entry name" value="PROTEIN_KINASE_DOM"/>
    <property type="match status" value="1"/>
</dbReference>
<evidence type="ECO:0000256" key="5">
    <source>
        <dbReference type="ARBA" id="ARBA00022840"/>
    </source>
</evidence>
<evidence type="ECO:0000256" key="2">
    <source>
        <dbReference type="ARBA" id="ARBA00022679"/>
    </source>
</evidence>
<keyword evidence="7" id="KW-1133">Transmembrane helix</keyword>
<sequence>MVGPWKIVESLGTGNFGHAFKVEREGIFFTMKMAVRPAPELPKDTPEEALEERQVDGRMCHEGAILLANTSHPGLPHLREVGRWPHPVWGYLYIITDYVLGEPFQDWREHAQPTVAQFVDVFIEVVRVVEGLHAKGISIRDFKSEHVIVPEDHKPVVVDLGSAWLPGGSILTVGLAPGTPHMLPPECVAFIREGSWKQGARFDPGKAGDLYQLGIFLYEALTECWPFDPRLTKDELLVAIENVVPRPPHRINPEVPESLSRIAMKLLEKQPEDRYESAESLLKALWDANKERATTAWKVSLRLPPQGPAPVTQDEVEERRLLQQESERRAQEAQKEKEEELSREQALEEFSATIQELGAKAQAAEALEAEARAAAEKAARRKKRWRRIVLGAGSLLLLLTFWVAWQVWRTPVLPSPAASEKGSSLVSTISNSRPVRATAAWLCVTFSVGCTAAQVRPLPEDCPAEAVRSMEEMNLLNQGAYSVVIDINQPGKQQQEGIYWPGPIVSRVVKYSWTGPLPEGTLLYGQLWTEGLTKEGQEAVLGRYTEALLPDGRRVPVCFVLGDLTGLTIKNPGSKPREARLPREWSVLAVRRWP</sequence>
<name>A0ABU5HBA8_9BACT</name>
<comment type="caution">
    <text evidence="9">The sequence shown here is derived from an EMBL/GenBank/DDBJ whole genome shotgun (WGS) entry which is preliminary data.</text>
</comment>
<dbReference type="RefSeq" id="WP_321549103.1">
    <property type="nucleotide sequence ID" value="NZ_JAXIVS010000011.1"/>
</dbReference>
<feature type="transmembrane region" description="Helical" evidence="7">
    <location>
        <begin position="388"/>
        <end position="408"/>
    </location>
</feature>
<keyword evidence="7" id="KW-0812">Transmembrane</keyword>
<evidence type="ECO:0000313" key="9">
    <source>
        <dbReference type="EMBL" id="MDY7230379.1"/>
    </source>
</evidence>
<evidence type="ECO:0000256" key="4">
    <source>
        <dbReference type="ARBA" id="ARBA00022777"/>
    </source>
</evidence>
<evidence type="ECO:0000256" key="3">
    <source>
        <dbReference type="ARBA" id="ARBA00022741"/>
    </source>
</evidence>
<evidence type="ECO:0000256" key="7">
    <source>
        <dbReference type="SAM" id="Phobius"/>
    </source>
</evidence>
<feature type="region of interest" description="Disordered" evidence="6">
    <location>
        <begin position="324"/>
        <end position="344"/>
    </location>
</feature>
<evidence type="ECO:0000256" key="1">
    <source>
        <dbReference type="ARBA" id="ARBA00012513"/>
    </source>
</evidence>
<protein>
    <recommendedName>
        <fullName evidence="1">non-specific serine/threonine protein kinase</fullName>
        <ecNumber evidence="1">2.7.11.1</ecNumber>
    </recommendedName>
</protein>
<keyword evidence="5" id="KW-0067">ATP-binding</keyword>
<dbReference type="InterPro" id="IPR000719">
    <property type="entry name" value="Prot_kinase_dom"/>
</dbReference>
<dbReference type="EMBL" id="JAXIVS010000011">
    <property type="protein sequence ID" value="MDY7230379.1"/>
    <property type="molecule type" value="Genomic_DNA"/>
</dbReference>
<feature type="domain" description="Protein kinase" evidence="8">
    <location>
        <begin position="5"/>
        <end position="286"/>
    </location>
</feature>
<keyword evidence="4 9" id="KW-0418">Kinase</keyword>
<evidence type="ECO:0000256" key="6">
    <source>
        <dbReference type="SAM" id="MobiDB-lite"/>
    </source>
</evidence>
<keyword evidence="7" id="KW-0472">Membrane</keyword>
<keyword evidence="2 9" id="KW-0808">Transferase</keyword>
<dbReference type="SMART" id="SM00220">
    <property type="entry name" value="S_TKc"/>
    <property type="match status" value="1"/>
</dbReference>
<keyword evidence="10" id="KW-1185">Reference proteome</keyword>
<dbReference type="GO" id="GO:0004674">
    <property type="term" value="F:protein serine/threonine kinase activity"/>
    <property type="evidence" value="ECO:0007669"/>
    <property type="project" value="UniProtKB-EC"/>
</dbReference>
<dbReference type="PANTHER" id="PTHR43671:SF13">
    <property type="entry name" value="SERINE_THREONINE-PROTEIN KINASE NEK2"/>
    <property type="match status" value="1"/>
</dbReference>
<organism evidence="9 10">
    <name type="scientific">Hyalangium rubrum</name>
    <dbReference type="NCBI Taxonomy" id="3103134"/>
    <lineage>
        <taxon>Bacteria</taxon>
        <taxon>Pseudomonadati</taxon>
        <taxon>Myxococcota</taxon>
        <taxon>Myxococcia</taxon>
        <taxon>Myxococcales</taxon>
        <taxon>Cystobacterineae</taxon>
        <taxon>Archangiaceae</taxon>
        <taxon>Hyalangium</taxon>
    </lineage>
</organism>
<reference evidence="9 10" key="1">
    <citation type="submission" date="2023-12" db="EMBL/GenBank/DDBJ databases">
        <title>the genome sequence of Hyalangium sp. s54d21.</title>
        <authorList>
            <person name="Zhang X."/>
        </authorList>
    </citation>
    <scope>NUCLEOTIDE SEQUENCE [LARGE SCALE GENOMIC DNA]</scope>
    <source>
        <strain evidence="10">s54d21</strain>
    </source>
</reference>
<accession>A0ABU5HBA8</accession>
<proteinExistence type="predicted"/>
<dbReference type="Gene3D" id="1.10.510.10">
    <property type="entry name" value="Transferase(Phosphotransferase) domain 1"/>
    <property type="match status" value="1"/>
</dbReference>